<dbReference type="AlphaFoldDB" id="A0A2M8GMQ8"/>
<dbReference type="SUPFAM" id="SSF47413">
    <property type="entry name" value="lambda repressor-like DNA-binding domains"/>
    <property type="match status" value="1"/>
</dbReference>
<sequence length="72" mass="8290">MKGNFFYQRLGERLISEREKKSLSQEQLGLIAEIDRTYIARIENGRANPTIKILCKIAKSLKIKLSKLLRGV</sequence>
<evidence type="ECO:0000313" key="4">
    <source>
        <dbReference type="Proteomes" id="UP000229370"/>
    </source>
</evidence>
<protein>
    <submittedName>
        <fullName evidence="3">Transcriptional regulator</fullName>
    </submittedName>
</protein>
<dbReference type="GO" id="GO:0005829">
    <property type="term" value="C:cytosol"/>
    <property type="evidence" value="ECO:0007669"/>
    <property type="project" value="TreeGrafter"/>
</dbReference>
<evidence type="ECO:0000313" key="3">
    <source>
        <dbReference type="EMBL" id="PJC81825.1"/>
    </source>
</evidence>
<dbReference type="Proteomes" id="UP000229370">
    <property type="component" value="Unassembled WGS sequence"/>
</dbReference>
<dbReference type="PANTHER" id="PTHR46797:SF1">
    <property type="entry name" value="METHYLPHOSPHONATE SYNTHASE"/>
    <property type="match status" value="1"/>
</dbReference>
<dbReference type="Pfam" id="PF01381">
    <property type="entry name" value="HTH_3"/>
    <property type="match status" value="1"/>
</dbReference>
<dbReference type="InterPro" id="IPR001387">
    <property type="entry name" value="Cro/C1-type_HTH"/>
</dbReference>
<dbReference type="Gene3D" id="1.10.260.40">
    <property type="entry name" value="lambda repressor-like DNA-binding domains"/>
    <property type="match status" value="1"/>
</dbReference>
<accession>A0A2M8GMQ8</accession>
<evidence type="ECO:0000259" key="2">
    <source>
        <dbReference type="PROSITE" id="PS50943"/>
    </source>
</evidence>
<name>A0A2M8GMQ8_9BACT</name>
<gene>
    <name evidence="3" type="ORF">CO007_02690</name>
</gene>
<reference evidence="4" key="1">
    <citation type="submission" date="2017-09" db="EMBL/GenBank/DDBJ databases">
        <title>Depth-based differentiation of microbial function through sediment-hosted aquifers and enrichment of novel symbionts in the deep terrestrial subsurface.</title>
        <authorList>
            <person name="Probst A.J."/>
            <person name="Ladd B."/>
            <person name="Jarett J.K."/>
            <person name="Geller-Mcgrath D.E."/>
            <person name="Sieber C.M.K."/>
            <person name="Emerson J.B."/>
            <person name="Anantharaman K."/>
            <person name="Thomas B.C."/>
            <person name="Malmstrom R."/>
            <person name="Stieglmeier M."/>
            <person name="Klingl A."/>
            <person name="Woyke T."/>
            <person name="Ryan C.M."/>
            <person name="Banfield J.F."/>
        </authorList>
    </citation>
    <scope>NUCLEOTIDE SEQUENCE [LARGE SCALE GENOMIC DNA]</scope>
</reference>
<dbReference type="InterPro" id="IPR050807">
    <property type="entry name" value="TransReg_Diox_bact_type"/>
</dbReference>
<dbReference type="PROSITE" id="PS50943">
    <property type="entry name" value="HTH_CROC1"/>
    <property type="match status" value="1"/>
</dbReference>
<feature type="domain" description="HTH cro/C1-type" evidence="2">
    <location>
        <begin position="14"/>
        <end position="68"/>
    </location>
</feature>
<dbReference type="CDD" id="cd00093">
    <property type="entry name" value="HTH_XRE"/>
    <property type="match status" value="1"/>
</dbReference>
<comment type="caution">
    <text evidence="3">The sequence shown here is derived from an EMBL/GenBank/DDBJ whole genome shotgun (WGS) entry which is preliminary data.</text>
</comment>
<proteinExistence type="predicted"/>
<dbReference type="GO" id="GO:0003700">
    <property type="term" value="F:DNA-binding transcription factor activity"/>
    <property type="evidence" value="ECO:0007669"/>
    <property type="project" value="TreeGrafter"/>
</dbReference>
<dbReference type="EMBL" id="PFQK01000048">
    <property type="protein sequence ID" value="PJC81825.1"/>
    <property type="molecule type" value="Genomic_DNA"/>
</dbReference>
<keyword evidence="1" id="KW-0238">DNA-binding</keyword>
<dbReference type="GO" id="GO:0003677">
    <property type="term" value="F:DNA binding"/>
    <property type="evidence" value="ECO:0007669"/>
    <property type="project" value="UniProtKB-KW"/>
</dbReference>
<dbReference type="SMART" id="SM00530">
    <property type="entry name" value="HTH_XRE"/>
    <property type="match status" value="1"/>
</dbReference>
<evidence type="ECO:0000256" key="1">
    <source>
        <dbReference type="ARBA" id="ARBA00023125"/>
    </source>
</evidence>
<dbReference type="PANTHER" id="PTHR46797">
    <property type="entry name" value="HTH-TYPE TRANSCRIPTIONAL REGULATOR"/>
    <property type="match status" value="1"/>
</dbReference>
<organism evidence="3 4">
    <name type="scientific">Candidatus Roizmanbacteria bacterium CG_4_8_14_3_um_filter_36_10</name>
    <dbReference type="NCBI Taxonomy" id="1974834"/>
    <lineage>
        <taxon>Bacteria</taxon>
        <taxon>Candidatus Roizmaniibacteriota</taxon>
    </lineage>
</organism>
<dbReference type="InterPro" id="IPR010982">
    <property type="entry name" value="Lambda_DNA-bd_dom_sf"/>
</dbReference>